<evidence type="ECO:0000313" key="2">
    <source>
        <dbReference type="Proteomes" id="UP001430796"/>
    </source>
</evidence>
<gene>
    <name evidence="1" type="ORF">L3V18_04140</name>
</gene>
<protein>
    <submittedName>
        <fullName evidence="1">Uncharacterized protein</fullName>
    </submittedName>
</protein>
<dbReference type="EMBL" id="JAKJPO010000001">
    <property type="protein sequence ID" value="MCF7220978.1"/>
    <property type="molecule type" value="Genomic_DNA"/>
</dbReference>
<proteinExistence type="predicted"/>
<sequence length="191" mass="20823">MIFDQLFKQYRKRKLSFGSRWLHLHGKLFLGEPSKLGLERDEVGAGVYDSYYYIPSDRVPVCSTPESRKQWQLGQLNATQIRVASQPHISKGVSLALLTFTLACVALASAISNKSESSEAALLSPAESQKVTASSLISTLTGLVSGAKKEKEKAPLELSLTQCQQLTVAAAQGLSDFTNEQAAACNKYNPR</sequence>
<reference evidence="2" key="1">
    <citation type="submission" date="2022-01" db="EMBL/GenBank/DDBJ databases">
        <title>Lysobacter chinensis sp. nov., a bacterium isolated from cow dung compost.</title>
        <authorList>
            <person name="Zhou L.Y."/>
        </authorList>
    </citation>
    <scope>NUCLEOTIDE SEQUENCE [LARGE SCALE GENOMIC DNA]</scope>
    <source>
        <strain evidence="2">TLK-CK17</strain>
    </source>
</reference>
<dbReference type="Proteomes" id="UP001430796">
    <property type="component" value="Unassembled WGS sequence"/>
</dbReference>
<dbReference type="RefSeq" id="WP_237053326.1">
    <property type="nucleotide sequence ID" value="NZ_JAKJPO010000001.1"/>
</dbReference>
<accession>A0ABS9HQV2</accession>
<keyword evidence="2" id="KW-1185">Reference proteome</keyword>
<organism evidence="1 2">
    <name type="scientific">Marilutibacter chinensis</name>
    <dbReference type="NCBI Taxonomy" id="2912247"/>
    <lineage>
        <taxon>Bacteria</taxon>
        <taxon>Pseudomonadati</taxon>
        <taxon>Pseudomonadota</taxon>
        <taxon>Gammaproteobacteria</taxon>
        <taxon>Lysobacterales</taxon>
        <taxon>Lysobacteraceae</taxon>
        <taxon>Marilutibacter</taxon>
    </lineage>
</organism>
<name>A0ABS9HQV2_9GAMM</name>
<comment type="caution">
    <text evidence="1">The sequence shown here is derived from an EMBL/GenBank/DDBJ whole genome shotgun (WGS) entry which is preliminary data.</text>
</comment>
<reference evidence="1 2" key="2">
    <citation type="submission" date="2022-01" db="EMBL/GenBank/DDBJ databases">
        <title>Lysobacter chinensis sp. nov., a bacterium isolated from cow dung compost.</title>
        <authorList>
            <person name="Liu Y."/>
        </authorList>
    </citation>
    <scope>NUCLEOTIDE SEQUENCE [LARGE SCALE GENOMIC DNA]</scope>
    <source>
        <strain evidence="1 2">TLK-CK17</strain>
    </source>
</reference>
<evidence type="ECO:0000313" key="1">
    <source>
        <dbReference type="EMBL" id="MCF7220978.1"/>
    </source>
</evidence>